<evidence type="ECO:0000313" key="2">
    <source>
        <dbReference type="EMBL" id="KAK1116499.1"/>
    </source>
</evidence>
<proteinExistence type="predicted"/>
<comment type="caution">
    <text evidence="2">The sequence shown here is derived from an EMBL/GenBank/DDBJ whole genome shotgun (WGS) entry which is preliminary data.</text>
</comment>
<organism evidence="2 3">
    <name type="scientific">Melipona bicolor</name>
    <dbReference type="NCBI Taxonomy" id="60889"/>
    <lineage>
        <taxon>Eukaryota</taxon>
        <taxon>Metazoa</taxon>
        <taxon>Ecdysozoa</taxon>
        <taxon>Arthropoda</taxon>
        <taxon>Hexapoda</taxon>
        <taxon>Insecta</taxon>
        <taxon>Pterygota</taxon>
        <taxon>Neoptera</taxon>
        <taxon>Endopterygota</taxon>
        <taxon>Hymenoptera</taxon>
        <taxon>Apocrita</taxon>
        <taxon>Aculeata</taxon>
        <taxon>Apoidea</taxon>
        <taxon>Anthophila</taxon>
        <taxon>Apidae</taxon>
        <taxon>Melipona</taxon>
    </lineage>
</organism>
<keyword evidence="3" id="KW-1185">Reference proteome</keyword>
<protein>
    <submittedName>
        <fullName evidence="2">Uncharacterized protein</fullName>
    </submittedName>
</protein>
<feature type="region of interest" description="Disordered" evidence="1">
    <location>
        <begin position="70"/>
        <end position="108"/>
    </location>
</feature>
<evidence type="ECO:0000313" key="3">
    <source>
        <dbReference type="Proteomes" id="UP001177670"/>
    </source>
</evidence>
<dbReference type="Proteomes" id="UP001177670">
    <property type="component" value="Unassembled WGS sequence"/>
</dbReference>
<accession>A0AA40FCK4</accession>
<gene>
    <name evidence="2" type="ORF">K0M31_018963</name>
</gene>
<evidence type="ECO:0000256" key="1">
    <source>
        <dbReference type="SAM" id="MobiDB-lite"/>
    </source>
</evidence>
<name>A0AA40FCK4_9HYME</name>
<dbReference type="EMBL" id="JAHYIQ010000071">
    <property type="protein sequence ID" value="KAK1116499.1"/>
    <property type="molecule type" value="Genomic_DNA"/>
</dbReference>
<reference evidence="2" key="1">
    <citation type="submission" date="2021-10" db="EMBL/GenBank/DDBJ databases">
        <title>Melipona bicolor Genome sequencing and assembly.</title>
        <authorList>
            <person name="Araujo N.S."/>
            <person name="Arias M.C."/>
        </authorList>
    </citation>
    <scope>NUCLEOTIDE SEQUENCE</scope>
    <source>
        <strain evidence="2">USP_2M_L1-L4_2017</strain>
        <tissue evidence="2">Whole body</tissue>
    </source>
</reference>
<dbReference type="AlphaFoldDB" id="A0AA40FCK4"/>
<sequence>MVQRIGKTYILHGELKADALTVHVRVFSDGYRGWVERANSRGKFRAQNLASPSSRSAEEGWVGEAVENNSPREAITGLTRGGTGTPGRSSPSRNRKVTVRSFCSSQAS</sequence>